<dbReference type="Proteomes" id="UP001374584">
    <property type="component" value="Unassembled WGS sequence"/>
</dbReference>
<gene>
    <name evidence="2" type="ORF">VNO80_32177</name>
</gene>
<name>A0AAN9L0Q0_PHACN</name>
<proteinExistence type="predicted"/>
<feature type="chain" id="PRO_5042911872" evidence="1">
    <location>
        <begin position="21"/>
        <end position="80"/>
    </location>
</feature>
<sequence>MRILESFLILWIFLITHIRGEPYEMKISRTVLERRFFEPNDDRNGCQRNLKEIMRKLYRIIMRLCDWKLIPMIEVIYFIT</sequence>
<reference evidence="2 3" key="1">
    <citation type="submission" date="2024-01" db="EMBL/GenBank/DDBJ databases">
        <title>The genomes of 5 underutilized Papilionoideae crops provide insights into root nodulation and disease resistanc.</title>
        <authorList>
            <person name="Jiang F."/>
        </authorList>
    </citation>
    <scope>NUCLEOTIDE SEQUENCE [LARGE SCALE GENOMIC DNA]</scope>
    <source>
        <strain evidence="2">JINMINGXINNONG_FW02</strain>
        <tissue evidence="2">Leaves</tissue>
    </source>
</reference>
<evidence type="ECO:0000313" key="3">
    <source>
        <dbReference type="Proteomes" id="UP001374584"/>
    </source>
</evidence>
<dbReference type="EMBL" id="JAYMYR010000043">
    <property type="protein sequence ID" value="KAK7326851.1"/>
    <property type="molecule type" value="Genomic_DNA"/>
</dbReference>
<keyword evidence="3" id="KW-1185">Reference proteome</keyword>
<protein>
    <submittedName>
        <fullName evidence="2">Uncharacterized protein</fullName>
    </submittedName>
</protein>
<evidence type="ECO:0000256" key="1">
    <source>
        <dbReference type="SAM" id="SignalP"/>
    </source>
</evidence>
<dbReference type="AlphaFoldDB" id="A0AAN9L0Q0"/>
<keyword evidence="1" id="KW-0732">Signal</keyword>
<accession>A0AAN9L0Q0</accession>
<organism evidence="2 3">
    <name type="scientific">Phaseolus coccineus</name>
    <name type="common">Scarlet runner bean</name>
    <name type="synonym">Phaseolus multiflorus</name>
    <dbReference type="NCBI Taxonomy" id="3886"/>
    <lineage>
        <taxon>Eukaryota</taxon>
        <taxon>Viridiplantae</taxon>
        <taxon>Streptophyta</taxon>
        <taxon>Embryophyta</taxon>
        <taxon>Tracheophyta</taxon>
        <taxon>Spermatophyta</taxon>
        <taxon>Magnoliopsida</taxon>
        <taxon>eudicotyledons</taxon>
        <taxon>Gunneridae</taxon>
        <taxon>Pentapetalae</taxon>
        <taxon>rosids</taxon>
        <taxon>fabids</taxon>
        <taxon>Fabales</taxon>
        <taxon>Fabaceae</taxon>
        <taxon>Papilionoideae</taxon>
        <taxon>50 kb inversion clade</taxon>
        <taxon>NPAAA clade</taxon>
        <taxon>indigoferoid/millettioid clade</taxon>
        <taxon>Phaseoleae</taxon>
        <taxon>Phaseolus</taxon>
    </lineage>
</organism>
<comment type="caution">
    <text evidence="2">The sequence shown here is derived from an EMBL/GenBank/DDBJ whole genome shotgun (WGS) entry which is preliminary data.</text>
</comment>
<evidence type="ECO:0000313" key="2">
    <source>
        <dbReference type="EMBL" id="KAK7326851.1"/>
    </source>
</evidence>
<feature type="signal peptide" evidence="1">
    <location>
        <begin position="1"/>
        <end position="20"/>
    </location>
</feature>